<dbReference type="RefSeq" id="WP_193928146.1">
    <property type="nucleotide sequence ID" value="NZ_JADEYC010000015.1"/>
</dbReference>
<evidence type="ECO:0000313" key="5">
    <source>
        <dbReference type="Proteomes" id="UP000598360"/>
    </source>
</evidence>
<protein>
    <submittedName>
        <fullName evidence="4">Uncharacterized protein</fullName>
    </submittedName>
</protein>
<feature type="signal peptide" evidence="3">
    <location>
        <begin position="1"/>
        <end position="30"/>
    </location>
</feature>
<keyword evidence="5" id="KW-1185">Reference proteome</keyword>
<keyword evidence="2" id="KW-1133">Transmembrane helix</keyword>
<keyword evidence="3" id="KW-0732">Signal</keyword>
<feature type="compositionally biased region" description="Pro residues" evidence="1">
    <location>
        <begin position="175"/>
        <end position="201"/>
    </location>
</feature>
<keyword evidence="2" id="KW-0472">Membrane</keyword>
<comment type="caution">
    <text evidence="4">The sequence shown here is derived from an EMBL/GenBank/DDBJ whole genome shotgun (WGS) entry which is preliminary data.</text>
</comment>
<dbReference type="AlphaFoldDB" id="A0A929BBX0"/>
<feature type="transmembrane region" description="Helical" evidence="2">
    <location>
        <begin position="307"/>
        <end position="330"/>
    </location>
</feature>
<reference evidence="4" key="1">
    <citation type="submission" date="2020-10" db="EMBL/GenBank/DDBJ databases">
        <title>Diversity and distribution of actinomycetes associated with coral in the coast of Hainan.</title>
        <authorList>
            <person name="Li F."/>
        </authorList>
    </citation>
    <scope>NUCLEOTIDE SEQUENCE</scope>
    <source>
        <strain evidence="4">HNM0983</strain>
    </source>
</reference>
<proteinExistence type="predicted"/>
<feature type="compositionally biased region" description="Low complexity" evidence="1">
    <location>
        <begin position="270"/>
        <end position="282"/>
    </location>
</feature>
<organism evidence="4 5">
    <name type="scientific">Saccharopolyspora montiporae</name>
    <dbReference type="NCBI Taxonomy" id="2781240"/>
    <lineage>
        <taxon>Bacteria</taxon>
        <taxon>Bacillati</taxon>
        <taxon>Actinomycetota</taxon>
        <taxon>Actinomycetes</taxon>
        <taxon>Pseudonocardiales</taxon>
        <taxon>Pseudonocardiaceae</taxon>
        <taxon>Saccharopolyspora</taxon>
    </lineage>
</organism>
<evidence type="ECO:0000256" key="1">
    <source>
        <dbReference type="SAM" id="MobiDB-lite"/>
    </source>
</evidence>
<keyword evidence="2" id="KW-0812">Transmembrane</keyword>
<accession>A0A929BBX0</accession>
<evidence type="ECO:0000256" key="3">
    <source>
        <dbReference type="SAM" id="SignalP"/>
    </source>
</evidence>
<dbReference type="Proteomes" id="UP000598360">
    <property type="component" value="Unassembled WGS sequence"/>
</dbReference>
<dbReference type="EMBL" id="JADEYC010000015">
    <property type="protein sequence ID" value="MBE9374697.1"/>
    <property type="molecule type" value="Genomic_DNA"/>
</dbReference>
<feature type="chain" id="PRO_5038623559" evidence="3">
    <location>
        <begin position="31"/>
        <end position="334"/>
    </location>
</feature>
<sequence>MDGSRRGRPHPLIKPAVRVTGTGLAGLVLAAGAAAGAGTASAESASAAEPVVVDSALAVVDAQPGQQVVLDPAVMDFKVRQAVLLAMPLAFGPADEATEQFRELDPIPLGTAEEGSNFYSGADIADAAESELAAIGLPEDKVEDVSSHFRNLVSIGNGVTVRAEVPEEDEETGQPAPPEQPPANEQPPPAEPSNPAPPPEQPGSAQPGAPTAPQRSAPVTAVDPDASPAALSVLPPELRDLPASELPWEQGRFGRLPQESPQGGTPPPSAEQQQHSAAQQQTREQRAEVEAAGEARPVAAESSTDRIAAPVLLGAVSLALVTAALVRSWVLRRS</sequence>
<name>A0A929BBX0_9PSEU</name>
<feature type="region of interest" description="Disordered" evidence="1">
    <location>
        <begin position="165"/>
        <end position="303"/>
    </location>
</feature>
<gene>
    <name evidence="4" type="ORF">IQ251_09580</name>
</gene>
<evidence type="ECO:0000256" key="2">
    <source>
        <dbReference type="SAM" id="Phobius"/>
    </source>
</evidence>
<evidence type="ECO:0000313" key="4">
    <source>
        <dbReference type="EMBL" id="MBE9374697.1"/>
    </source>
</evidence>